<dbReference type="KEGG" id="ddl:Desdi_0031"/>
<dbReference type="InterPro" id="IPR047767">
    <property type="entry name" value="PSP1-like"/>
</dbReference>
<dbReference type="PANTHER" id="PTHR43830:SF3">
    <property type="entry name" value="PROTEIN PSP1"/>
    <property type="match status" value="1"/>
</dbReference>
<dbReference type="HOGENOM" id="CLU_033149_2_0_9"/>
<proteinExistence type="predicted"/>
<dbReference type="eggNOG" id="COG1774">
    <property type="taxonomic scope" value="Bacteria"/>
</dbReference>
<dbReference type="Pfam" id="PF04468">
    <property type="entry name" value="PSP1"/>
    <property type="match status" value="1"/>
</dbReference>
<dbReference type="GO" id="GO:0005737">
    <property type="term" value="C:cytoplasm"/>
    <property type="evidence" value="ECO:0007669"/>
    <property type="project" value="TreeGrafter"/>
</dbReference>
<evidence type="ECO:0000313" key="3">
    <source>
        <dbReference type="EMBL" id="AGA67604.1"/>
    </source>
</evidence>
<dbReference type="EMBL" id="CP003344">
    <property type="protein sequence ID" value="AGA67604.1"/>
    <property type="molecule type" value="Genomic_DNA"/>
</dbReference>
<evidence type="ECO:0000256" key="1">
    <source>
        <dbReference type="SAM" id="MobiDB-lite"/>
    </source>
</evidence>
<dbReference type="PROSITE" id="PS51411">
    <property type="entry name" value="PSP1_C"/>
    <property type="match status" value="1"/>
</dbReference>
<evidence type="ECO:0000259" key="2">
    <source>
        <dbReference type="PROSITE" id="PS51411"/>
    </source>
</evidence>
<dbReference type="InterPro" id="IPR007557">
    <property type="entry name" value="PSP1_C"/>
</dbReference>
<dbReference type="NCBIfam" id="NF041131">
    <property type="entry name" value="RicT_YaaT_fam"/>
    <property type="match status" value="1"/>
</dbReference>
<feature type="compositionally biased region" description="Basic and acidic residues" evidence="1">
    <location>
        <begin position="264"/>
        <end position="283"/>
    </location>
</feature>
<dbReference type="PANTHER" id="PTHR43830">
    <property type="entry name" value="PROTEIN PSP1"/>
    <property type="match status" value="1"/>
</dbReference>
<sequence length="283" mass="31653">MVEVVGVRFKRAGKIYYFSTGDLALSANDKVIVETARGVEYGESVMAPRQVSEEEVVMPLKPVIRKATPEDELIVQANDIKEKEAFDVCLKKITEHQLPMKLVDVEYTFDGNKIIFSFTAEGRVDFRELVKDLASVFRTRIELRQIGVRDEAKMLGGIGSCGRVLCCSSFLGDFEPVSIRMAKDQKLSLNPTKISGICGRLMCCLKYESGDYDELKRAAQGRERCGKHCQKGDEEVIGLDDDVLKLEEENKPERGPAVPVGGKGRQEGRYKKGEKYKGKSEKV</sequence>
<accession>L0F196</accession>
<feature type="domain" description="PSP1 C-terminal" evidence="2">
    <location>
        <begin position="61"/>
        <end position="146"/>
    </location>
</feature>
<evidence type="ECO:0000313" key="4">
    <source>
        <dbReference type="Proteomes" id="UP000010797"/>
    </source>
</evidence>
<organism evidence="3 4">
    <name type="scientific">Desulfitobacterium dichloroeliminans (strain LMG P-21439 / DCA1)</name>
    <dbReference type="NCBI Taxonomy" id="871963"/>
    <lineage>
        <taxon>Bacteria</taxon>
        <taxon>Bacillati</taxon>
        <taxon>Bacillota</taxon>
        <taxon>Clostridia</taxon>
        <taxon>Eubacteriales</taxon>
        <taxon>Desulfitobacteriaceae</taxon>
        <taxon>Desulfitobacterium</taxon>
    </lineage>
</organism>
<dbReference type="OrthoDB" id="9779344at2"/>
<reference evidence="4" key="1">
    <citation type="submission" date="2012-02" db="EMBL/GenBank/DDBJ databases">
        <title>Complete sequence of Desulfitobacterium dichloroeliminans LMG P-21439.</title>
        <authorList>
            <person name="Lucas S."/>
            <person name="Han J."/>
            <person name="Lapidus A."/>
            <person name="Cheng J.-F."/>
            <person name="Goodwin L."/>
            <person name="Pitluck S."/>
            <person name="Peters L."/>
            <person name="Ovchinnikova G."/>
            <person name="Teshima H."/>
            <person name="Detter J.C."/>
            <person name="Han C."/>
            <person name="Tapia R."/>
            <person name="Land M."/>
            <person name="Hauser L."/>
            <person name="Kyrpides N."/>
            <person name="Ivanova N."/>
            <person name="Pagani I."/>
            <person name="Kruse T."/>
            <person name="de Vos W.M."/>
            <person name="Boon N."/>
            <person name="Smidt H."/>
            <person name="Woyke T."/>
        </authorList>
    </citation>
    <scope>NUCLEOTIDE SEQUENCE [LARGE SCALE GENOMIC DNA]</scope>
    <source>
        <strain evidence="4">LMG P-21439 / DCA1</strain>
    </source>
</reference>
<dbReference type="Proteomes" id="UP000010797">
    <property type="component" value="Chromosome"/>
</dbReference>
<protein>
    <submittedName>
        <fullName evidence="3">Putative PSP1-like protein</fullName>
    </submittedName>
</protein>
<dbReference type="RefSeq" id="WP_015260611.1">
    <property type="nucleotide sequence ID" value="NC_019903.1"/>
</dbReference>
<gene>
    <name evidence="3" type="ordered locus">Desdi_0031</name>
</gene>
<dbReference type="STRING" id="871963.Desdi_0031"/>
<feature type="region of interest" description="Disordered" evidence="1">
    <location>
        <begin position="248"/>
        <end position="283"/>
    </location>
</feature>
<keyword evidence="4" id="KW-1185">Reference proteome</keyword>
<name>L0F196_DESDL</name>
<dbReference type="AlphaFoldDB" id="L0F196"/>